<dbReference type="Pfam" id="PF00348">
    <property type="entry name" value="polyprenyl_synt"/>
    <property type="match status" value="1"/>
</dbReference>
<dbReference type="CDD" id="cd00685">
    <property type="entry name" value="Trans_IPPS_HT"/>
    <property type="match status" value="1"/>
</dbReference>
<proteinExistence type="inferred from homology"/>
<comment type="caution">
    <text evidence="7">The sequence shown here is derived from an EMBL/GenBank/DDBJ whole genome shotgun (WGS) entry which is preliminary data.</text>
</comment>
<dbReference type="GO" id="GO:0008299">
    <property type="term" value="P:isoprenoid biosynthetic process"/>
    <property type="evidence" value="ECO:0007669"/>
    <property type="project" value="InterPro"/>
</dbReference>
<dbReference type="InterPro" id="IPR033749">
    <property type="entry name" value="Polyprenyl_synt_CS"/>
</dbReference>
<dbReference type="Proteomes" id="UP000273119">
    <property type="component" value="Unassembled WGS sequence"/>
</dbReference>
<comment type="cofactor">
    <cofactor evidence="1">
        <name>Mg(2+)</name>
        <dbReference type="ChEBI" id="CHEBI:18420"/>
    </cofactor>
</comment>
<evidence type="ECO:0000256" key="3">
    <source>
        <dbReference type="ARBA" id="ARBA00022679"/>
    </source>
</evidence>
<dbReference type="SFLD" id="SFLDS00005">
    <property type="entry name" value="Isoprenoid_Synthase_Type_I"/>
    <property type="match status" value="1"/>
</dbReference>
<evidence type="ECO:0000256" key="4">
    <source>
        <dbReference type="ARBA" id="ARBA00022723"/>
    </source>
</evidence>
<sequence>MSATPAPQAQLHFTRALDARLASFLEQQAEVVRQISPDAVPLVERIATLTAGGKRLRPLFAFWGSLAAGGRSDDPALPTLGAALELFQAAALIHDDLIDHSDTRRGGPSVHRRFEALHRESAWDLDAQDFGTSAAILAGDLALSMSEQLFAQALPTPRARDLFDVMRTQVMAGQYLDVLEEQIGGSRTPAEAVAAARTVVRFKSAKYSVENPVLLGAAQAGADEALLARLSEFALPLGEAFQLRDDELGVFGDPATTGKPAGDDLREGKRTLLIALTRERAQDQDSWDLLSHLGRPDLSEPVVEAIRTMMRQVGALAAHEEIIESLTQQALSALDAAGLPEQAREGLRTAGLRAVRRSA</sequence>
<dbReference type="RefSeq" id="WP_121483919.1">
    <property type="nucleotide sequence ID" value="NZ_QQXL01000001.1"/>
</dbReference>
<protein>
    <submittedName>
        <fullName evidence="7">Polyprenyl synthetase family protein</fullName>
    </submittedName>
</protein>
<evidence type="ECO:0000256" key="6">
    <source>
        <dbReference type="RuleBase" id="RU004466"/>
    </source>
</evidence>
<evidence type="ECO:0000313" key="7">
    <source>
        <dbReference type="EMBL" id="RKW71656.1"/>
    </source>
</evidence>
<keyword evidence="3 6" id="KW-0808">Transferase</keyword>
<dbReference type="Gene3D" id="1.10.600.10">
    <property type="entry name" value="Farnesyl Diphosphate Synthase"/>
    <property type="match status" value="1"/>
</dbReference>
<keyword evidence="5" id="KW-0460">Magnesium</keyword>
<dbReference type="InterPro" id="IPR000092">
    <property type="entry name" value="Polyprenyl_synt"/>
</dbReference>
<dbReference type="InterPro" id="IPR008949">
    <property type="entry name" value="Isoprenoid_synthase_dom_sf"/>
</dbReference>
<name>A0A496PMH3_9MICC</name>
<comment type="similarity">
    <text evidence="2 6">Belongs to the FPP/GGPP synthase family.</text>
</comment>
<organism evidence="7 8">
    <name type="scientific">Galactobacter caseinivorans</name>
    <dbReference type="NCBI Taxonomy" id="2676123"/>
    <lineage>
        <taxon>Bacteria</taxon>
        <taxon>Bacillati</taxon>
        <taxon>Actinomycetota</taxon>
        <taxon>Actinomycetes</taxon>
        <taxon>Micrococcales</taxon>
        <taxon>Micrococcaceae</taxon>
        <taxon>Galactobacter</taxon>
    </lineage>
</organism>
<evidence type="ECO:0000256" key="1">
    <source>
        <dbReference type="ARBA" id="ARBA00001946"/>
    </source>
</evidence>
<dbReference type="PANTHER" id="PTHR12001:SF85">
    <property type="entry name" value="SHORT CHAIN ISOPRENYL DIPHOSPHATE SYNTHASE"/>
    <property type="match status" value="1"/>
</dbReference>
<keyword evidence="4" id="KW-0479">Metal-binding</keyword>
<accession>A0A496PMH3</accession>
<evidence type="ECO:0000256" key="2">
    <source>
        <dbReference type="ARBA" id="ARBA00006706"/>
    </source>
</evidence>
<gene>
    <name evidence="7" type="ORF">DWQ67_02115</name>
</gene>
<dbReference type="AlphaFoldDB" id="A0A496PMH3"/>
<dbReference type="GO" id="GO:0004659">
    <property type="term" value="F:prenyltransferase activity"/>
    <property type="evidence" value="ECO:0007669"/>
    <property type="project" value="InterPro"/>
</dbReference>
<keyword evidence="8" id="KW-1185">Reference proteome</keyword>
<evidence type="ECO:0000256" key="5">
    <source>
        <dbReference type="ARBA" id="ARBA00022842"/>
    </source>
</evidence>
<reference evidence="7 8" key="1">
    <citation type="submission" date="2018-07" db="EMBL/GenBank/DDBJ databases">
        <title>Arthrobacter sp. nov., isolated from raw cow's milk with high bacterial count.</title>
        <authorList>
            <person name="Hahne J."/>
            <person name="Isele D."/>
            <person name="Lipski A."/>
        </authorList>
    </citation>
    <scope>NUCLEOTIDE SEQUENCE [LARGE SCALE GENOMIC DNA]</scope>
    <source>
        <strain evidence="7 8">JZ R-183</strain>
    </source>
</reference>
<dbReference type="GO" id="GO:0046872">
    <property type="term" value="F:metal ion binding"/>
    <property type="evidence" value="ECO:0007669"/>
    <property type="project" value="UniProtKB-KW"/>
</dbReference>
<dbReference type="EMBL" id="QQXL01000001">
    <property type="protein sequence ID" value="RKW71656.1"/>
    <property type="molecule type" value="Genomic_DNA"/>
</dbReference>
<evidence type="ECO:0000313" key="8">
    <source>
        <dbReference type="Proteomes" id="UP000273119"/>
    </source>
</evidence>
<dbReference type="SUPFAM" id="SSF48576">
    <property type="entry name" value="Terpenoid synthases"/>
    <property type="match status" value="1"/>
</dbReference>
<dbReference type="PROSITE" id="PS00723">
    <property type="entry name" value="POLYPRENYL_SYNTHASE_1"/>
    <property type="match status" value="1"/>
</dbReference>
<dbReference type="PANTHER" id="PTHR12001">
    <property type="entry name" value="GERANYLGERANYL PYROPHOSPHATE SYNTHASE"/>
    <property type="match status" value="1"/>
</dbReference>